<evidence type="ECO:0000256" key="7">
    <source>
        <dbReference type="SAM" id="MobiDB-lite"/>
    </source>
</evidence>
<comment type="similarity">
    <text evidence="1 6">Belongs to the copper/topaquinone oxidase family.</text>
</comment>
<proteinExistence type="inferred from homology"/>
<dbReference type="SUPFAM" id="SSF49998">
    <property type="entry name" value="Amine oxidase catalytic domain"/>
    <property type="match status" value="1"/>
</dbReference>
<feature type="domain" description="Copper amine oxidase N3-terminal" evidence="11">
    <location>
        <begin position="233"/>
        <end position="295"/>
    </location>
</feature>
<evidence type="ECO:0000259" key="11">
    <source>
        <dbReference type="Pfam" id="PF02728"/>
    </source>
</evidence>
<dbReference type="PRINTS" id="PR00766">
    <property type="entry name" value="CUDAOXIDASE"/>
</dbReference>
<dbReference type="InterPro" id="IPR015802">
    <property type="entry name" value="Cu_amine_oxidase_N3"/>
</dbReference>
<keyword evidence="5 6" id="KW-0186">Copper</keyword>
<dbReference type="SUPFAM" id="SSF54416">
    <property type="entry name" value="Amine oxidase N-terminal region"/>
    <property type="match status" value="2"/>
</dbReference>
<dbReference type="InterPro" id="IPR015800">
    <property type="entry name" value="Cu_amine_oxidase_N2"/>
</dbReference>
<protein>
    <recommendedName>
        <fullName evidence="6">Amine oxidase</fullName>
        <ecNumber evidence="6">1.4.3.-</ecNumber>
    </recommendedName>
</protein>
<evidence type="ECO:0000256" key="1">
    <source>
        <dbReference type="ARBA" id="ARBA00007983"/>
    </source>
</evidence>
<dbReference type="Proteomes" id="UP000749559">
    <property type="component" value="Unassembled WGS sequence"/>
</dbReference>
<evidence type="ECO:0000259" key="9">
    <source>
        <dbReference type="Pfam" id="PF01179"/>
    </source>
</evidence>
<feature type="transmembrane region" description="Helical" evidence="8">
    <location>
        <begin position="20"/>
        <end position="44"/>
    </location>
</feature>
<dbReference type="PANTHER" id="PTHR10638">
    <property type="entry name" value="COPPER AMINE OXIDASE"/>
    <property type="match status" value="1"/>
</dbReference>
<dbReference type="Pfam" id="PF02728">
    <property type="entry name" value="Cu_amine_oxidN3"/>
    <property type="match status" value="1"/>
</dbReference>
<evidence type="ECO:0000256" key="4">
    <source>
        <dbReference type="ARBA" id="ARBA00023002"/>
    </source>
</evidence>
<reference evidence="12" key="1">
    <citation type="submission" date="2022-03" db="EMBL/GenBank/DDBJ databases">
        <authorList>
            <person name="Martin C."/>
        </authorList>
    </citation>
    <scope>NUCLEOTIDE SEQUENCE</scope>
</reference>
<name>A0A8S4PY11_OWEFU</name>
<feature type="region of interest" description="Disordered" evidence="7">
    <location>
        <begin position="822"/>
        <end position="891"/>
    </location>
</feature>
<evidence type="ECO:0000313" key="13">
    <source>
        <dbReference type="Proteomes" id="UP000749559"/>
    </source>
</evidence>
<accession>A0A8S4PY11</accession>
<comment type="cofactor">
    <cofactor evidence="6">
        <name>Cu cation</name>
        <dbReference type="ChEBI" id="CHEBI:23378"/>
    </cofactor>
    <text evidence="6">Contains 1 topaquinone per subunit.</text>
</comment>
<evidence type="ECO:0000256" key="5">
    <source>
        <dbReference type="ARBA" id="ARBA00023008"/>
    </source>
</evidence>
<evidence type="ECO:0000256" key="3">
    <source>
        <dbReference type="ARBA" id="ARBA00022772"/>
    </source>
</evidence>
<dbReference type="GO" id="GO:0005507">
    <property type="term" value="F:copper ion binding"/>
    <property type="evidence" value="ECO:0007669"/>
    <property type="project" value="InterPro"/>
</dbReference>
<comment type="PTM">
    <text evidence="6">Topaquinone (TPQ) is generated by copper-dependent autoxidation of a specific tyrosyl residue.</text>
</comment>
<evidence type="ECO:0000256" key="2">
    <source>
        <dbReference type="ARBA" id="ARBA00022723"/>
    </source>
</evidence>
<dbReference type="EMBL" id="CAIIXF020000010">
    <property type="protein sequence ID" value="CAH1798119.1"/>
    <property type="molecule type" value="Genomic_DNA"/>
</dbReference>
<organism evidence="12 13">
    <name type="scientific">Owenia fusiformis</name>
    <name type="common">Polychaete worm</name>
    <dbReference type="NCBI Taxonomy" id="6347"/>
    <lineage>
        <taxon>Eukaryota</taxon>
        <taxon>Metazoa</taxon>
        <taxon>Spiralia</taxon>
        <taxon>Lophotrochozoa</taxon>
        <taxon>Annelida</taxon>
        <taxon>Polychaeta</taxon>
        <taxon>Sedentaria</taxon>
        <taxon>Canalipalpata</taxon>
        <taxon>Sabellida</taxon>
        <taxon>Oweniida</taxon>
        <taxon>Oweniidae</taxon>
        <taxon>Owenia</taxon>
    </lineage>
</organism>
<dbReference type="Gene3D" id="2.70.98.20">
    <property type="entry name" value="Copper amine oxidase, catalytic domain"/>
    <property type="match status" value="1"/>
</dbReference>
<dbReference type="Gene3D" id="3.10.450.40">
    <property type="match status" value="2"/>
</dbReference>
<keyword evidence="4 6" id="KW-0560">Oxidoreductase</keyword>
<dbReference type="GO" id="GO:0005886">
    <property type="term" value="C:plasma membrane"/>
    <property type="evidence" value="ECO:0007669"/>
    <property type="project" value="TreeGrafter"/>
</dbReference>
<dbReference type="Pfam" id="PF02727">
    <property type="entry name" value="Cu_amine_oxidN2"/>
    <property type="match status" value="1"/>
</dbReference>
<dbReference type="PANTHER" id="PTHR10638:SF20">
    <property type="entry name" value="AMINE OXIDASE"/>
    <property type="match status" value="1"/>
</dbReference>
<evidence type="ECO:0000256" key="6">
    <source>
        <dbReference type="RuleBase" id="RU000672"/>
    </source>
</evidence>
<dbReference type="EC" id="1.4.3.-" evidence="6"/>
<dbReference type="InterPro" id="IPR016182">
    <property type="entry name" value="Cu_amine_oxidase_N-reg"/>
</dbReference>
<dbReference type="InterPro" id="IPR015798">
    <property type="entry name" value="Cu_amine_oxidase_C"/>
</dbReference>
<keyword evidence="2 6" id="KW-0479">Metal-binding</keyword>
<keyword evidence="13" id="KW-1185">Reference proteome</keyword>
<dbReference type="OrthoDB" id="5379943at2759"/>
<keyword evidence="8" id="KW-0472">Membrane</keyword>
<dbReference type="AlphaFoldDB" id="A0A8S4PY11"/>
<comment type="caution">
    <text evidence="12">The sequence shown here is derived from an EMBL/GenBank/DDBJ whole genome shotgun (WGS) entry which is preliminary data.</text>
</comment>
<evidence type="ECO:0000256" key="8">
    <source>
        <dbReference type="SAM" id="Phobius"/>
    </source>
</evidence>
<dbReference type="Pfam" id="PF01179">
    <property type="entry name" value="Cu_amine_oxid"/>
    <property type="match status" value="1"/>
</dbReference>
<keyword evidence="8" id="KW-0812">Transmembrane</keyword>
<feature type="domain" description="Copper amine oxidase N2-terminal" evidence="10">
    <location>
        <begin position="90"/>
        <end position="171"/>
    </location>
</feature>
<dbReference type="GO" id="GO:0008131">
    <property type="term" value="F:primary methylamine oxidase activity"/>
    <property type="evidence" value="ECO:0007669"/>
    <property type="project" value="InterPro"/>
</dbReference>
<sequence>MTSNDTESKPRPKRKVDHIVWKVCTVFFCLTTISLAIFLAVIYLKDGEPVNKQRNARLEDRLPVPRTGDLKVKPTNPKYPDVLHDLTAEELRKVRDYMIWRTNLELVPFENARPNSNYIFLIELYTPEKDQVLAYLYNKKRIPRREAKVVIFHGAWFPHKVVEYRVWPTDSPANHRLIANPIYTRNPIPFNARPLDKVQLFFANKILHNATREAYQLLNESFGLAYHNCTPESQTCLKFIPAVPYYSSTGHRKVWYIAVRDVEGHYLHPIGFQILINQDNVDASQWRVDRVFYNGGYQRTIEQLMYKYKRNVIQKLKVPEPKYGANMYSTFNRRGQLMPNASKRAPQSFEFDGARYTARGQHIDYLGWSFDFRVRTTTGLQIFNLLYNNERIAYEISLQEIAVLFSGADAIHKTHNHFGSSWGIGASTFELIPGVDCPAHALFFDSIHLINSHSPSENKNCVCVFEHNNGIPLRRHYSDNQKGEFTFAGGMPDNVLIVRAVSTLNNADYIMDYIFHQDGTVEVRITPTGYLSVTHFTYDSDEYGHQIHDNVIGNLHTTLFHFKVDLDVMDENNRISTYSIRPERIHHPFVNDRRRNQKRFERVLKQNEKESVIKQGDPTSPTYILVHNPSSRSRHNHHRGYRLHVPESPIGILLNDTGVDSATSWAKYKVAVTKRKAAEDTSSSIYTQMQQHGPIVNFEQFIKDDEHIVDEDIVAWVSMGVEHIPTAENIPTKTTSGSSLSFFLKPFNFFQEDPSISSTDAINITPRARFHDVKVERYGTNTKIAYECVIPSRGPDQFNGTRWMTKAHTEYKDRPYTFDVDSRDRLSRDRYPQDRDSRDRYPQDRDSRDRYPQDRISRDRYIQDRQSRDHHSQDRRSRDRYLQDRYSRHRH</sequence>
<gene>
    <name evidence="12" type="ORF">OFUS_LOCUS22297</name>
</gene>
<dbReference type="GO" id="GO:0009308">
    <property type="term" value="P:amine metabolic process"/>
    <property type="evidence" value="ECO:0007669"/>
    <property type="project" value="UniProtKB-UniRule"/>
</dbReference>
<keyword evidence="8" id="KW-1133">Transmembrane helix</keyword>
<dbReference type="GO" id="GO:0048038">
    <property type="term" value="F:quinone binding"/>
    <property type="evidence" value="ECO:0007669"/>
    <property type="project" value="InterPro"/>
</dbReference>
<dbReference type="InterPro" id="IPR000269">
    <property type="entry name" value="Cu_amine_oxidase"/>
</dbReference>
<evidence type="ECO:0000313" key="12">
    <source>
        <dbReference type="EMBL" id="CAH1798119.1"/>
    </source>
</evidence>
<feature type="domain" description="Copper amine oxidase catalytic" evidence="9">
    <location>
        <begin position="347"/>
        <end position="756"/>
    </location>
</feature>
<dbReference type="InterPro" id="IPR036460">
    <property type="entry name" value="Cu_amine_oxidase_C_sf"/>
</dbReference>
<evidence type="ECO:0000259" key="10">
    <source>
        <dbReference type="Pfam" id="PF02727"/>
    </source>
</evidence>
<keyword evidence="3 6" id="KW-0801">TPQ</keyword>